<evidence type="ECO:0000256" key="5">
    <source>
        <dbReference type="ARBA" id="ARBA00022553"/>
    </source>
</evidence>
<dbReference type="EMBL" id="RHIB01000001">
    <property type="protein sequence ID" value="RNA69479.1"/>
    <property type="molecule type" value="Genomic_DNA"/>
</dbReference>
<protein>
    <recommendedName>
        <fullName evidence="3">histidine kinase</fullName>
        <ecNumber evidence="3">2.7.13.3</ecNumber>
    </recommendedName>
</protein>
<evidence type="ECO:0000256" key="12">
    <source>
        <dbReference type="ARBA" id="ARBA00023012"/>
    </source>
</evidence>
<organism evidence="17 18">
    <name type="scientific">Alteribacter keqinensis</name>
    <dbReference type="NCBI Taxonomy" id="2483800"/>
    <lineage>
        <taxon>Bacteria</taxon>
        <taxon>Bacillati</taxon>
        <taxon>Bacillota</taxon>
        <taxon>Bacilli</taxon>
        <taxon>Bacillales</taxon>
        <taxon>Bacillaceae</taxon>
        <taxon>Alteribacter</taxon>
    </lineage>
</organism>
<keyword evidence="10" id="KW-0067">ATP-binding</keyword>
<keyword evidence="12" id="KW-0902">Two-component regulatory system</keyword>
<evidence type="ECO:0000256" key="14">
    <source>
        <dbReference type="SAM" id="Phobius"/>
    </source>
</evidence>
<dbReference type="InterPro" id="IPR036097">
    <property type="entry name" value="HisK_dim/P_sf"/>
</dbReference>
<feature type="domain" description="HAMP" evidence="16">
    <location>
        <begin position="176"/>
        <end position="230"/>
    </location>
</feature>
<dbReference type="CDD" id="cd00082">
    <property type="entry name" value="HisKA"/>
    <property type="match status" value="1"/>
</dbReference>
<evidence type="ECO:0000259" key="16">
    <source>
        <dbReference type="PROSITE" id="PS50885"/>
    </source>
</evidence>
<sequence>MKLSHRITLYSTVTLLVLLLVVNTSIYFLFHHYTMNAELDRAMSQARTVVEAMQTTGNNEDDAGAFIGASVPEGGMIRVVRENSETPIAVTKNIELNGISPEFSPRETTEDITFNEQAYASARSPVIWTDGSIASLELIAPMNTYEETLGILRVILLISSIVILIPSFFAARALSRFILLPVQNLVQTMNQIREEGSFKKIDIDERAKDELAMMGHSFNHMIDLLKKNFDKQKQFVSDASHELKTPLTVICSYARLLKRWGMERPEVLEEAVNAIDSESRRMKEMTNQMLALASGETEETLQVMNVDLCRLTSEIAKKLGTAYQRQVDVQCSEEAVINGDEGKLNQLLFILIDNGLKYSEEGLTVNVKKVDGSQHVEVRDFGIGIPEEDLHSVFERFFRVDKARTRKTGGTGLGLSIAMAIAKSHKGTIKVESEEGKGSVFTLILPEEGLRL</sequence>
<evidence type="ECO:0000256" key="8">
    <source>
        <dbReference type="ARBA" id="ARBA00022741"/>
    </source>
</evidence>
<dbReference type="PRINTS" id="PR00344">
    <property type="entry name" value="BCTRLSENSOR"/>
</dbReference>
<dbReference type="Pfam" id="PF02518">
    <property type="entry name" value="HATPase_c"/>
    <property type="match status" value="1"/>
</dbReference>
<keyword evidence="13 14" id="KW-0472">Membrane</keyword>
<feature type="transmembrane region" description="Helical" evidence="14">
    <location>
        <begin position="7"/>
        <end position="30"/>
    </location>
</feature>
<evidence type="ECO:0000256" key="11">
    <source>
        <dbReference type="ARBA" id="ARBA00022989"/>
    </source>
</evidence>
<keyword evidence="7 14" id="KW-0812">Transmembrane</keyword>
<dbReference type="RefSeq" id="WP_122896999.1">
    <property type="nucleotide sequence ID" value="NZ_RHIB01000001.1"/>
</dbReference>
<keyword evidence="18" id="KW-1185">Reference proteome</keyword>
<evidence type="ECO:0000256" key="2">
    <source>
        <dbReference type="ARBA" id="ARBA00004651"/>
    </source>
</evidence>
<accession>A0A3M7TW37</accession>
<dbReference type="EC" id="2.7.13.3" evidence="3"/>
<evidence type="ECO:0000256" key="3">
    <source>
        <dbReference type="ARBA" id="ARBA00012438"/>
    </source>
</evidence>
<dbReference type="OrthoDB" id="9786919at2"/>
<dbReference type="InterPro" id="IPR003660">
    <property type="entry name" value="HAMP_dom"/>
</dbReference>
<dbReference type="InterPro" id="IPR004358">
    <property type="entry name" value="Sig_transdc_His_kin-like_C"/>
</dbReference>
<dbReference type="CDD" id="cd06225">
    <property type="entry name" value="HAMP"/>
    <property type="match status" value="1"/>
</dbReference>
<keyword evidence="11 14" id="KW-1133">Transmembrane helix</keyword>
<dbReference type="InterPro" id="IPR003594">
    <property type="entry name" value="HATPase_dom"/>
</dbReference>
<comment type="catalytic activity">
    <reaction evidence="1">
        <text>ATP + protein L-histidine = ADP + protein N-phospho-L-histidine.</text>
        <dbReference type="EC" id="2.7.13.3"/>
    </reaction>
</comment>
<evidence type="ECO:0000256" key="9">
    <source>
        <dbReference type="ARBA" id="ARBA00022777"/>
    </source>
</evidence>
<evidence type="ECO:0000256" key="7">
    <source>
        <dbReference type="ARBA" id="ARBA00022692"/>
    </source>
</evidence>
<dbReference type="SUPFAM" id="SSF47384">
    <property type="entry name" value="Homodimeric domain of signal transducing histidine kinase"/>
    <property type="match status" value="1"/>
</dbReference>
<evidence type="ECO:0000256" key="13">
    <source>
        <dbReference type="ARBA" id="ARBA00023136"/>
    </source>
</evidence>
<dbReference type="Gene3D" id="1.10.287.130">
    <property type="match status" value="1"/>
</dbReference>
<dbReference type="InterPro" id="IPR005467">
    <property type="entry name" value="His_kinase_dom"/>
</dbReference>
<dbReference type="PANTHER" id="PTHR45436:SF5">
    <property type="entry name" value="SENSOR HISTIDINE KINASE TRCS"/>
    <property type="match status" value="1"/>
</dbReference>
<evidence type="ECO:0000313" key="17">
    <source>
        <dbReference type="EMBL" id="RNA69479.1"/>
    </source>
</evidence>
<dbReference type="SMART" id="SM00388">
    <property type="entry name" value="HisKA"/>
    <property type="match status" value="1"/>
</dbReference>
<dbReference type="InterPro" id="IPR050428">
    <property type="entry name" value="TCS_sensor_his_kinase"/>
</dbReference>
<dbReference type="GO" id="GO:0005886">
    <property type="term" value="C:plasma membrane"/>
    <property type="evidence" value="ECO:0007669"/>
    <property type="project" value="UniProtKB-SubCell"/>
</dbReference>
<evidence type="ECO:0000256" key="4">
    <source>
        <dbReference type="ARBA" id="ARBA00022475"/>
    </source>
</evidence>
<dbReference type="SMART" id="SM00387">
    <property type="entry name" value="HATPase_c"/>
    <property type="match status" value="1"/>
</dbReference>
<dbReference type="PROSITE" id="PS50885">
    <property type="entry name" value="HAMP"/>
    <property type="match status" value="1"/>
</dbReference>
<dbReference type="Pfam" id="PF00672">
    <property type="entry name" value="HAMP"/>
    <property type="match status" value="1"/>
</dbReference>
<dbReference type="SUPFAM" id="SSF55874">
    <property type="entry name" value="ATPase domain of HSP90 chaperone/DNA topoisomerase II/histidine kinase"/>
    <property type="match status" value="1"/>
</dbReference>
<name>A0A3M7TW37_9BACI</name>
<evidence type="ECO:0000256" key="10">
    <source>
        <dbReference type="ARBA" id="ARBA00022840"/>
    </source>
</evidence>
<dbReference type="Pfam" id="PF00512">
    <property type="entry name" value="HisKA"/>
    <property type="match status" value="1"/>
</dbReference>
<comment type="caution">
    <text evidence="17">The sequence shown here is derived from an EMBL/GenBank/DDBJ whole genome shotgun (WGS) entry which is preliminary data.</text>
</comment>
<dbReference type="SMART" id="SM00304">
    <property type="entry name" value="HAMP"/>
    <property type="match status" value="1"/>
</dbReference>
<dbReference type="InterPro" id="IPR036890">
    <property type="entry name" value="HATPase_C_sf"/>
</dbReference>
<reference evidence="17 18" key="1">
    <citation type="submission" date="2018-10" db="EMBL/GenBank/DDBJ databases">
        <title>Bacillus Keqinensis sp. nov., a moderately halophilic bacterium isolated from a saline-alkaline lake.</title>
        <authorList>
            <person name="Wang H."/>
        </authorList>
    </citation>
    <scope>NUCLEOTIDE SEQUENCE [LARGE SCALE GENOMIC DNA]</scope>
    <source>
        <strain evidence="17 18">KQ-3</strain>
    </source>
</reference>
<dbReference type="Gene3D" id="6.10.340.10">
    <property type="match status" value="1"/>
</dbReference>
<dbReference type="PANTHER" id="PTHR45436">
    <property type="entry name" value="SENSOR HISTIDINE KINASE YKOH"/>
    <property type="match status" value="1"/>
</dbReference>
<keyword evidence="5" id="KW-0597">Phosphoprotein</keyword>
<dbReference type="AlphaFoldDB" id="A0A3M7TW37"/>
<dbReference type="SUPFAM" id="SSF158472">
    <property type="entry name" value="HAMP domain-like"/>
    <property type="match status" value="1"/>
</dbReference>
<evidence type="ECO:0000313" key="18">
    <source>
        <dbReference type="Proteomes" id="UP000278746"/>
    </source>
</evidence>
<dbReference type="InterPro" id="IPR003661">
    <property type="entry name" value="HisK_dim/P_dom"/>
</dbReference>
<dbReference type="Gene3D" id="3.30.565.10">
    <property type="entry name" value="Histidine kinase-like ATPase, C-terminal domain"/>
    <property type="match status" value="1"/>
</dbReference>
<dbReference type="PROSITE" id="PS50109">
    <property type="entry name" value="HIS_KIN"/>
    <property type="match status" value="1"/>
</dbReference>
<dbReference type="FunFam" id="3.30.565.10:FF:000006">
    <property type="entry name" value="Sensor histidine kinase WalK"/>
    <property type="match status" value="1"/>
</dbReference>
<dbReference type="FunFam" id="1.10.287.130:FF:000001">
    <property type="entry name" value="Two-component sensor histidine kinase"/>
    <property type="match status" value="1"/>
</dbReference>
<keyword evidence="6" id="KW-0808">Transferase</keyword>
<dbReference type="GO" id="GO:0000155">
    <property type="term" value="F:phosphorelay sensor kinase activity"/>
    <property type="evidence" value="ECO:0007669"/>
    <property type="project" value="InterPro"/>
</dbReference>
<proteinExistence type="predicted"/>
<comment type="subcellular location">
    <subcellularLocation>
        <location evidence="2">Cell membrane</location>
        <topology evidence="2">Multi-pass membrane protein</topology>
    </subcellularLocation>
</comment>
<evidence type="ECO:0000256" key="1">
    <source>
        <dbReference type="ARBA" id="ARBA00000085"/>
    </source>
</evidence>
<evidence type="ECO:0000259" key="15">
    <source>
        <dbReference type="PROSITE" id="PS50109"/>
    </source>
</evidence>
<keyword evidence="8" id="KW-0547">Nucleotide-binding</keyword>
<feature type="transmembrane region" description="Helical" evidence="14">
    <location>
        <begin position="151"/>
        <end position="171"/>
    </location>
</feature>
<feature type="domain" description="Histidine kinase" evidence="15">
    <location>
        <begin position="238"/>
        <end position="449"/>
    </location>
</feature>
<dbReference type="GO" id="GO:0005524">
    <property type="term" value="F:ATP binding"/>
    <property type="evidence" value="ECO:0007669"/>
    <property type="project" value="UniProtKB-KW"/>
</dbReference>
<dbReference type="Proteomes" id="UP000278746">
    <property type="component" value="Unassembled WGS sequence"/>
</dbReference>
<keyword evidence="4" id="KW-1003">Cell membrane</keyword>
<keyword evidence="9 17" id="KW-0418">Kinase</keyword>
<gene>
    <name evidence="17" type="ORF">EBO34_05965</name>
</gene>
<evidence type="ECO:0000256" key="6">
    <source>
        <dbReference type="ARBA" id="ARBA00022679"/>
    </source>
</evidence>